<dbReference type="HOGENOM" id="CLU_3303891_0_0_9"/>
<gene>
    <name evidence="1" type="ORF">HMPREF0083_05794</name>
</gene>
<sequence length="39" mass="4415">MCNIVAKQKGNCENKQNIFSVVNISGSEVKKQCLDIRFK</sequence>
<comment type="caution">
    <text evidence="1">The sequence shown here is derived from an EMBL/GenBank/DDBJ whole genome shotgun (WGS) entry which is preliminary data.</text>
</comment>
<dbReference type="PATRIC" id="fig|649747.3.peg.5197"/>
<dbReference type="Proteomes" id="UP000016511">
    <property type="component" value="Unassembled WGS sequence"/>
</dbReference>
<protein>
    <submittedName>
        <fullName evidence="1">Uncharacterized protein</fullName>
    </submittedName>
</protein>
<reference evidence="1 2" key="1">
    <citation type="submission" date="2013-08" db="EMBL/GenBank/DDBJ databases">
        <authorList>
            <person name="Weinstock G."/>
            <person name="Sodergren E."/>
            <person name="Wylie T."/>
            <person name="Fulton L."/>
            <person name="Fulton R."/>
            <person name="Fronick C."/>
            <person name="O'Laughlin M."/>
            <person name="Godfrey J."/>
            <person name="Miner T."/>
            <person name="Herter B."/>
            <person name="Appelbaum E."/>
            <person name="Cordes M."/>
            <person name="Lek S."/>
            <person name="Wollam A."/>
            <person name="Pepin K.H."/>
            <person name="Palsikar V.B."/>
            <person name="Mitreva M."/>
            <person name="Wilson R.K."/>
        </authorList>
    </citation>
    <scope>NUCLEOTIDE SEQUENCE [LARGE SCALE GENOMIC DNA]</scope>
    <source>
        <strain evidence="1 2">ATCC 12856</strain>
    </source>
</reference>
<accession>U1W9M0</accession>
<dbReference type="EMBL" id="AWSJ01000362">
    <property type="protein sequence ID" value="ERI05219.1"/>
    <property type="molecule type" value="Genomic_DNA"/>
</dbReference>
<name>U1W9M0_ANEAE</name>
<evidence type="ECO:0000313" key="2">
    <source>
        <dbReference type="Proteomes" id="UP000016511"/>
    </source>
</evidence>
<proteinExistence type="predicted"/>
<evidence type="ECO:0000313" key="1">
    <source>
        <dbReference type="EMBL" id="ERI05219.1"/>
    </source>
</evidence>
<keyword evidence="2" id="KW-1185">Reference proteome</keyword>
<dbReference type="AlphaFoldDB" id="U1W9M0"/>
<dbReference type="STRING" id="649747.HMPREF0083_05794"/>
<organism evidence="1 2">
    <name type="scientific">Aneurinibacillus aneurinilyticus ATCC 12856</name>
    <dbReference type="NCBI Taxonomy" id="649747"/>
    <lineage>
        <taxon>Bacteria</taxon>
        <taxon>Bacillati</taxon>
        <taxon>Bacillota</taxon>
        <taxon>Bacilli</taxon>
        <taxon>Bacillales</taxon>
        <taxon>Paenibacillaceae</taxon>
        <taxon>Aneurinibacillus group</taxon>
        <taxon>Aneurinibacillus</taxon>
    </lineage>
</organism>